<organism evidence="1 2">
    <name type="scientific">Fictibacillus fluitans</name>
    <dbReference type="NCBI Taxonomy" id="3058422"/>
    <lineage>
        <taxon>Bacteria</taxon>
        <taxon>Bacillati</taxon>
        <taxon>Bacillota</taxon>
        <taxon>Bacilli</taxon>
        <taxon>Bacillales</taxon>
        <taxon>Fictibacillaceae</taxon>
        <taxon>Fictibacillus</taxon>
    </lineage>
</organism>
<sequence>MKMCMECNEKQVYAHGLCEEHYGDLFKKESEPLEVDSGEEV</sequence>
<evidence type="ECO:0000313" key="2">
    <source>
        <dbReference type="Proteomes" id="UP001172721"/>
    </source>
</evidence>
<evidence type="ECO:0000313" key="1">
    <source>
        <dbReference type="EMBL" id="MDN4525342.1"/>
    </source>
</evidence>
<dbReference type="EMBL" id="JAUHTR010000006">
    <property type="protein sequence ID" value="MDN4525342.1"/>
    <property type="molecule type" value="Genomic_DNA"/>
</dbReference>
<comment type="caution">
    <text evidence="1">The sequence shown here is derived from an EMBL/GenBank/DDBJ whole genome shotgun (WGS) entry which is preliminary data.</text>
</comment>
<protein>
    <submittedName>
        <fullName evidence="1">Uncharacterized protein</fullName>
    </submittedName>
</protein>
<dbReference type="RefSeq" id="WP_301166381.1">
    <property type="nucleotide sequence ID" value="NZ_JAUHTR010000006.1"/>
</dbReference>
<reference evidence="1" key="1">
    <citation type="submission" date="2023-07" db="EMBL/GenBank/DDBJ databases">
        <title>Fictibacillus sp. isolated from freshwater pond.</title>
        <authorList>
            <person name="Kirdat K."/>
            <person name="Bhat A."/>
            <person name="Mourya A."/>
            <person name="Yadav A."/>
        </authorList>
    </citation>
    <scope>NUCLEOTIDE SEQUENCE</scope>
    <source>
        <strain evidence="1">NE201</strain>
    </source>
</reference>
<keyword evidence="2" id="KW-1185">Reference proteome</keyword>
<name>A0ABT8HX29_9BACL</name>
<proteinExistence type="predicted"/>
<accession>A0ABT8HX29</accession>
<gene>
    <name evidence="1" type="ORF">QYB97_12690</name>
</gene>
<dbReference type="Proteomes" id="UP001172721">
    <property type="component" value="Unassembled WGS sequence"/>
</dbReference>